<dbReference type="GO" id="GO:0005886">
    <property type="term" value="C:plasma membrane"/>
    <property type="evidence" value="ECO:0007669"/>
    <property type="project" value="UniProtKB-SubCell"/>
</dbReference>
<keyword evidence="7 8" id="KW-0472">Membrane</keyword>
<comment type="caution">
    <text evidence="9">The sequence shown here is derived from an EMBL/GenBank/DDBJ whole genome shotgun (WGS) entry which is preliminary data.</text>
</comment>
<evidence type="ECO:0000256" key="7">
    <source>
        <dbReference type="ARBA" id="ARBA00023136"/>
    </source>
</evidence>
<dbReference type="GO" id="GO:0022857">
    <property type="term" value="F:transmembrane transporter activity"/>
    <property type="evidence" value="ECO:0007669"/>
    <property type="project" value="InterPro"/>
</dbReference>
<name>A0A0E9LR83_9BACT</name>
<proteinExistence type="inferred from homology"/>
<evidence type="ECO:0000256" key="5">
    <source>
        <dbReference type="ARBA" id="ARBA00022692"/>
    </source>
</evidence>
<dbReference type="Proteomes" id="UP000032900">
    <property type="component" value="Unassembled WGS sequence"/>
</dbReference>
<feature type="transmembrane region" description="Helical" evidence="8">
    <location>
        <begin position="75"/>
        <end position="101"/>
    </location>
</feature>
<feature type="transmembrane region" description="Helical" evidence="8">
    <location>
        <begin position="29"/>
        <end position="49"/>
    </location>
</feature>
<reference evidence="9 10" key="1">
    <citation type="journal article" date="2015" name="Microbes Environ.">
        <title>Distribution and evolution of nitrogen fixation genes in the phylum bacteroidetes.</title>
        <authorList>
            <person name="Inoue J."/>
            <person name="Oshima K."/>
            <person name="Suda W."/>
            <person name="Sakamoto M."/>
            <person name="Iino T."/>
            <person name="Noda S."/>
            <person name="Hongoh Y."/>
            <person name="Hattori M."/>
            <person name="Ohkuma M."/>
        </authorList>
    </citation>
    <scope>NUCLEOTIDE SEQUENCE [LARGE SCALE GENOMIC DNA]</scope>
    <source>
        <strain evidence="9">JCM 15548</strain>
    </source>
</reference>
<keyword evidence="3" id="KW-0813">Transport</keyword>
<evidence type="ECO:0000256" key="8">
    <source>
        <dbReference type="SAM" id="Phobius"/>
    </source>
</evidence>
<sequence>MFLMSITTSENLHGIVFWIMGSLDEPNKMLIQITLYSALAGLLISYLFARPLNALLLGQEKAAYLGINSKTTIRLLFLTASLLTGICVSVAGVIGFVGLVIPHLIRLVAGSDYRFLLIGSFLGGGLFLVLSDIVARTIISPNELPIGVITGIAGGILFIIVLNQSRNKKRHGI</sequence>
<comment type="subcellular location">
    <subcellularLocation>
        <location evidence="1">Cell membrane</location>
        <topology evidence="1">Multi-pass membrane protein</topology>
    </subcellularLocation>
</comment>
<evidence type="ECO:0000256" key="6">
    <source>
        <dbReference type="ARBA" id="ARBA00022989"/>
    </source>
</evidence>
<dbReference type="SUPFAM" id="SSF81345">
    <property type="entry name" value="ABC transporter involved in vitamin B12 uptake, BtuC"/>
    <property type="match status" value="1"/>
</dbReference>
<dbReference type="AlphaFoldDB" id="A0A0E9LR83"/>
<dbReference type="STRING" id="1236989.JCM15548_148"/>
<dbReference type="Pfam" id="PF01032">
    <property type="entry name" value="FecCD"/>
    <property type="match status" value="1"/>
</dbReference>
<evidence type="ECO:0000256" key="4">
    <source>
        <dbReference type="ARBA" id="ARBA00022475"/>
    </source>
</evidence>
<dbReference type="PANTHER" id="PTHR30472">
    <property type="entry name" value="FERRIC ENTEROBACTIN TRANSPORT SYSTEM PERMEASE PROTEIN"/>
    <property type="match status" value="1"/>
</dbReference>
<evidence type="ECO:0000256" key="1">
    <source>
        <dbReference type="ARBA" id="ARBA00004651"/>
    </source>
</evidence>
<dbReference type="CDD" id="cd06550">
    <property type="entry name" value="TM_ABC_iron-siderophores_like"/>
    <property type="match status" value="1"/>
</dbReference>
<keyword evidence="6 8" id="KW-1133">Transmembrane helix</keyword>
<organism evidence="9 10">
    <name type="scientific">Geofilum rubicundum JCM 15548</name>
    <dbReference type="NCBI Taxonomy" id="1236989"/>
    <lineage>
        <taxon>Bacteria</taxon>
        <taxon>Pseudomonadati</taxon>
        <taxon>Bacteroidota</taxon>
        <taxon>Bacteroidia</taxon>
        <taxon>Marinilabiliales</taxon>
        <taxon>Marinilabiliaceae</taxon>
        <taxon>Geofilum</taxon>
    </lineage>
</organism>
<dbReference type="PANTHER" id="PTHR30472:SF25">
    <property type="entry name" value="ABC TRANSPORTER PERMEASE PROTEIN MJ0876-RELATED"/>
    <property type="match status" value="1"/>
</dbReference>
<feature type="transmembrane region" description="Helical" evidence="8">
    <location>
        <begin position="113"/>
        <end position="138"/>
    </location>
</feature>
<keyword evidence="10" id="KW-1185">Reference proteome</keyword>
<feature type="transmembrane region" description="Helical" evidence="8">
    <location>
        <begin position="144"/>
        <end position="162"/>
    </location>
</feature>
<dbReference type="Gene3D" id="1.10.3470.10">
    <property type="entry name" value="ABC transporter involved in vitamin B12 uptake, BtuC"/>
    <property type="match status" value="1"/>
</dbReference>
<evidence type="ECO:0000256" key="2">
    <source>
        <dbReference type="ARBA" id="ARBA00007935"/>
    </source>
</evidence>
<dbReference type="InterPro" id="IPR037294">
    <property type="entry name" value="ABC_BtuC-like"/>
</dbReference>
<evidence type="ECO:0000256" key="3">
    <source>
        <dbReference type="ARBA" id="ARBA00022448"/>
    </source>
</evidence>
<evidence type="ECO:0000313" key="9">
    <source>
        <dbReference type="EMBL" id="GAO28087.1"/>
    </source>
</evidence>
<dbReference type="EMBL" id="BAZW01000001">
    <property type="protein sequence ID" value="GAO28087.1"/>
    <property type="molecule type" value="Genomic_DNA"/>
</dbReference>
<keyword evidence="5 8" id="KW-0812">Transmembrane</keyword>
<evidence type="ECO:0000313" key="10">
    <source>
        <dbReference type="Proteomes" id="UP000032900"/>
    </source>
</evidence>
<protein>
    <submittedName>
        <fullName evidence="9">ABC transporter</fullName>
    </submittedName>
</protein>
<gene>
    <name evidence="9" type="ORF">JCM15548_148</name>
</gene>
<accession>A0A0E9LR83</accession>
<dbReference type="InterPro" id="IPR000522">
    <property type="entry name" value="ABC_transptr_permease_BtuC"/>
</dbReference>
<keyword evidence="4" id="KW-1003">Cell membrane</keyword>
<comment type="similarity">
    <text evidence="2">Belongs to the binding-protein-dependent transport system permease family. FecCD subfamily.</text>
</comment>